<dbReference type="GO" id="GO:0016020">
    <property type="term" value="C:membrane"/>
    <property type="evidence" value="ECO:0007669"/>
    <property type="project" value="UniProtKB-SubCell"/>
</dbReference>
<gene>
    <name evidence="8" type="ORF">HPP92_000678</name>
</gene>
<evidence type="ECO:0000256" key="6">
    <source>
        <dbReference type="SAM" id="MobiDB-lite"/>
    </source>
</evidence>
<evidence type="ECO:0000313" key="8">
    <source>
        <dbReference type="EMBL" id="KAG0500606.1"/>
    </source>
</evidence>
<dbReference type="PANTHER" id="PTHR11654">
    <property type="entry name" value="OLIGOPEPTIDE TRANSPORTER-RELATED"/>
    <property type="match status" value="1"/>
</dbReference>
<keyword evidence="5 7" id="KW-0472">Membrane</keyword>
<dbReference type="CDD" id="cd17416">
    <property type="entry name" value="MFS_NPF1_2"/>
    <property type="match status" value="1"/>
</dbReference>
<accession>A0A835VL50</accession>
<dbReference type="Pfam" id="PF00854">
    <property type="entry name" value="PTR2"/>
    <property type="match status" value="1"/>
</dbReference>
<name>A0A835VL50_VANPL</name>
<dbReference type="Proteomes" id="UP000639772">
    <property type="component" value="Chromosome 1"/>
</dbReference>
<dbReference type="InterPro" id="IPR036259">
    <property type="entry name" value="MFS_trans_sf"/>
</dbReference>
<comment type="subcellular location">
    <subcellularLocation>
        <location evidence="1">Membrane</location>
        <topology evidence="1">Multi-pass membrane protein</topology>
    </subcellularLocation>
</comment>
<keyword evidence="3 7" id="KW-0812">Transmembrane</keyword>
<evidence type="ECO:0000256" key="1">
    <source>
        <dbReference type="ARBA" id="ARBA00004141"/>
    </source>
</evidence>
<organism evidence="8 9">
    <name type="scientific">Vanilla planifolia</name>
    <name type="common">Vanilla</name>
    <dbReference type="NCBI Taxonomy" id="51239"/>
    <lineage>
        <taxon>Eukaryota</taxon>
        <taxon>Viridiplantae</taxon>
        <taxon>Streptophyta</taxon>
        <taxon>Embryophyta</taxon>
        <taxon>Tracheophyta</taxon>
        <taxon>Spermatophyta</taxon>
        <taxon>Magnoliopsida</taxon>
        <taxon>Liliopsida</taxon>
        <taxon>Asparagales</taxon>
        <taxon>Orchidaceae</taxon>
        <taxon>Vanilloideae</taxon>
        <taxon>Vanilleae</taxon>
        <taxon>Vanilla</taxon>
    </lineage>
</organism>
<feature type="transmembrane region" description="Helical" evidence="7">
    <location>
        <begin position="894"/>
        <end position="914"/>
    </location>
</feature>
<feature type="transmembrane region" description="Helical" evidence="7">
    <location>
        <begin position="448"/>
        <end position="471"/>
    </location>
</feature>
<proteinExistence type="inferred from homology"/>
<dbReference type="SUPFAM" id="SSF103473">
    <property type="entry name" value="MFS general substrate transporter"/>
    <property type="match status" value="1"/>
</dbReference>
<feature type="compositionally biased region" description="Basic and acidic residues" evidence="6">
    <location>
        <begin position="176"/>
        <end position="186"/>
    </location>
</feature>
<sequence length="943" mass="105261">MKKENRRMISSFRMKAGLLLLLPCFKYFYVSWRKLDQGVILKLLLDSVDMFHLGYAMLVFGMELYSIFIGNRNARSRINGWLIQGSNLFGLFDLQMLPALMEMNSMEQLKSRIGHTVLMLLRAGMFEKYMSLYFRWRDLAYFAAAIFISSAAVFLLNHIHGRFRRARSNPTPGFPKQEEDVSRSDPAEAGQGDGIQATQEAFGYRGGLGHCHPSHSLYSSLAQQGKGRTQAGTLNPLIEFFLVASDYEVAGLMHRYGSRESSLSASVRVRNAHPNLDCDDMASIIRITAVGLSPSKFVQSRPSIILHFTPSGLHRKKESSPQFFLFSLSSPLPYISTGFEGRRHEEMMEKRENDGSAEKTLALEWKKDGFDQPCVKHRGWKAMPYVIGNETFEKLGTIGTSANLLVYLTTVFNMNSIASATLLQVFSGTTNLSPVLGAFLSDTYFGRYATLGFASVSSLLGMAILTFTAAFAKLHPPPCNRAEACKGPSPLQLAVLFLSFALLIVGAGGIRPCNLAFGADQFDPRTDSGRRGINSFFNWYYFTFTVAMMISATVIIYVQSSISWTLGLAIPAVLMFFSCAFFFLGTRIYVKVKPEGSPFTNFAQVLVAAFRKKNLEVSDQLRALFNPPVLHSSVTSKLPHTDQFGFLDKASIITNKDVVREDGKASNPWRLCSLQHVEEVKCILRILPVWSAGMLYYVALAQHQTYVVFQALQSDRHLGRSSFKIPAGSFVVFNMLALTLLIPIYDRIVVPRLRRMTGIEGGITLLQRMGIGMVISIFAIVVAAFVEEKRRSVALSHSTVWGGKVVSPMSSLWLIPQLMLLGVSEAFTVIGQVEFYYKQFPENMRSVGGAFLFCGFAISNYVSSLMVMVVHRTTGGRGKQNWLAGDINKGRLDLFYYTCAAIASLNFAYFVICAKWYRYKDFKVGEDEEISMEKGKLSDGSQV</sequence>
<evidence type="ECO:0000256" key="3">
    <source>
        <dbReference type="ARBA" id="ARBA00022692"/>
    </source>
</evidence>
<dbReference type="Pfam" id="PF03350">
    <property type="entry name" value="UPF0114"/>
    <property type="match status" value="1"/>
</dbReference>
<feature type="transmembrane region" description="Helical" evidence="7">
    <location>
        <begin position="849"/>
        <end position="874"/>
    </location>
</feature>
<evidence type="ECO:0000256" key="4">
    <source>
        <dbReference type="ARBA" id="ARBA00022989"/>
    </source>
</evidence>
<protein>
    <submittedName>
        <fullName evidence="8">Uncharacterized protein</fullName>
    </submittedName>
</protein>
<dbReference type="Gene3D" id="1.20.1250.20">
    <property type="entry name" value="MFS general substrate transporter like domains"/>
    <property type="match status" value="1"/>
</dbReference>
<dbReference type="OrthoDB" id="8904098at2759"/>
<dbReference type="EMBL" id="JADCNM010000001">
    <property type="protein sequence ID" value="KAG0500606.1"/>
    <property type="molecule type" value="Genomic_DNA"/>
</dbReference>
<feature type="transmembrane region" description="Helical" evidence="7">
    <location>
        <begin position="683"/>
        <end position="703"/>
    </location>
</feature>
<evidence type="ECO:0000256" key="7">
    <source>
        <dbReference type="SAM" id="Phobius"/>
    </source>
</evidence>
<keyword evidence="4 7" id="KW-1133">Transmembrane helix</keyword>
<feature type="transmembrane region" description="Helical" evidence="7">
    <location>
        <begin position="50"/>
        <end position="69"/>
    </location>
</feature>
<feature type="transmembrane region" description="Helical" evidence="7">
    <location>
        <begin position="814"/>
        <end position="837"/>
    </location>
</feature>
<feature type="transmembrane region" description="Helical" evidence="7">
    <location>
        <begin position="723"/>
        <end position="745"/>
    </location>
</feature>
<evidence type="ECO:0000256" key="5">
    <source>
        <dbReference type="ARBA" id="ARBA00023136"/>
    </source>
</evidence>
<dbReference type="GO" id="GO:0022857">
    <property type="term" value="F:transmembrane transporter activity"/>
    <property type="evidence" value="ECO:0007669"/>
    <property type="project" value="InterPro"/>
</dbReference>
<feature type="transmembrane region" description="Helical" evidence="7">
    <location>
        <begin position="139"/>
        <end position="159"/>
    </location>
</feature>
<dbReference type="AlphaFoldDB" id="A0A835VL50"/>
<comment type="similarity">
    <text evidence="2">Belongs to the major facilitator superfamily. Proton-dependent oligopeptide transporter (POT/PTR) (TC 2.A.17) family.</text>
</comment>
<reference evidence="8 9" key="1">
    <citation type="journal article" date="2020" name="Nat. Food">
        <title>A phased Vanilla planifolia genome enables genetic improvement of flavour and production.</title>
        <authorList>
            <person name="Hasing T."/>
            <person name="Tang H."/>
            <person name="Brym M."/>
            <person name="Khazi F."/>
            <person name="Huang T."/>
            <person name="Chambers A.H."/>
        </authorList>
    </citation>
    <scope>NUCLEOTIDE SEQUENCE [LARGE SCALE GENOMIC DNA]</scope>
    <source>
        <tissue evidence="8">Leaf</tissue>
    </source>
</reference>
<feature type="transmembrane region" description="Helical" evidence="7">
    <location>
        <begin position="539"/>
        <end position="558"/>
    </location>
</feature>
<feature type="transmembrane region" description="Helical" evidence="7">
    <location>
        <begin position="564"/>
        <end position="584"/>
    </location>
</feature>
<comment type="caution">
    <text evidence="8">The sequence shown here is derived from an EMBL/GenBank/DDBJ whole genome shotgun (WGS) entry which is preliminary data.</text>
</comment>
<dbReference type="InterPro" id="IPR005134">
    <property type="entry name" value="UPF0114"/>
</dbReference>
<evidence type="ECO:0000256" key="2">
    <source>
        <dbReference type="ARBA" id="ARBA00005982"/>
    </source>
</evidence>
<feature type="region of interest" description="Disordered" evidence="6">
    <location>
        <begin position="167"/>
        <end position="192"/>
    </location>
</feature>
<feature type="transmembrane region" description="Helical" evidence="7">
    <location>
        <begin position="81"/>
        <end position="101"/>
    </location>
</feature>
<dbReference type="InterPro" id="IPR000109">
    <property type="entry name" value="POT_fam"/>
</dbReference>
<feature type="transmembrane region" description="Helical" evidence="7">
    <location>
        <begin position="491"/>
        <end position="510"/>
    </location>
</feature>
<feature type="transmembrane region" description="Helical" evidence="7">
    <location>
        <begin position="765"/>
        <end position="786"/>
    </location>
</feature>
<evidence type="ECO:0000313" key="9">
    <source>
        <dbReference type="Proteomes" id="UP000639772"/>
    </source>
</evidence>